<dbReference type="Proteomes" id="UP000887013">
    <property type="component" value="Unassembled WGS sequence"/>
</dbReference>
<evidence type="ECO:0000313" key="2">
    <source>
        <dbReference type="Proteomes" id="UP000887013"/>
    </source>
</evidence>
<name>A0A8X6R438_NEPPI</name>
<evidence type="ECO:0000313" key="1">
    <source>
        <dbReference type="EMBL" id="GFU47834.1"/>
    </source>
</evidence>
<organism evidence="1 2">
    <name type="scientific">Nephila pilipes</name>
    <name type="common">Giant wood spider</name>
    <name type="synonym">Nephila maculata</name>
    <dbReference type="NCBI Taxonomy" id="299642"/>
    <lineage>
        <taxon>Eukaryota</taxon>
        <taxon>Metazoa</taxon>
        <taxon>Ecdysozoa</taxon>
        <taxon>Arthropoda</taxon>
        <taxon>Chelicerata</taxon>
        <taxon>Arachnida</taxon>
        <taxon>Araneae</taxon>
        <taxon>Araneomorphae</taxon>
        <taxon>Entelegynae</taxon>
        <taxon>Araneoidea</taxon>
        <taxon>Nephilidae</taxon>
        <taxon>Nephila</taxon>
    </lineage>
</organism>
<keyword evidence="2" id="KW-1185">Reference proteome</keyword>
<gene>
    <name evidence="1" type="primary">AVEN_203504_1</name>
    <name evidence="1" type="ORF">NPIL_680301</name>
</gene>
<proteinExistence type="predicted"/>
<reference evidence="1" key="1">
    <citation type="submission" date="2020-08" db="EMBL/GenBank/DDBJ databases">
        <title>Multicomponent nature underlies the extraordinary mechanical properties of spider dragline silk.</title>
        <authorList>
            <person name="Kono N."/>
            <person name="Nakamura H."/>
            <person name="Mori M."/>
            <person name="Yoshida Y."/>
            <person name="Ohtoshi R."/>
            <person name="Malay A.D."/>
            <person name="Moran D.A.P."/>
            <person name="Tomita M."/>
            <person name="Numata K."/>
            <person name="Arakawa K."/>
        </authorList>
    </citation>
    <scope>NUCLEOTIDE SEQUENCE</scope>
</reference>
<dbReference type="AlphaFoldDB" id="A0A8X6R438"/>
<sequence>MRWWILVRKLLLSKKDLVPGISIEGASTIYLKGIFGPVVECPLIYISIGLANGGQVNVVHQQVLCALEEVLVVDVLLPPDVLVMFGLARREEKSLAQSSQYLGGDSGDLGETEVSSGILLKEAPENVEDLRSNITSCWNEVGTTITKDKEVTAETDKGSMVADSFRSEKECWAELALTWEHAKEGKGNYYEVDGYLFHGDKILGKSIGQLLVPECRWTDVLRLAHTSVFNSHMGPKKTFERIKEIFYVGDLISCSNSFEEAFQISRRANDTTEVACIDLRKWISNDANLMKLWHKMILTYTVYNAKVLGLSWDIHKAYSTMETSNITEFVSIGTKYKILLNTTSEKDI</sequence>
<accession>A0A8X6R438</accession>
<dbReference type="EMBL" id="BMAW01086557">
    <property type="protein sequence ID" value="GFU47834.1"/>
    <property type="molecule type" value="Genomic_DNA"/>
</dbReference>
<protein>
    <submittedName>
        <fullName evidence="1">Uncharacterized protein</fullName>
    </submittedName>
</protein>
<dbReference type="OrthoDB" id="6461096at2759"/>
<comment type="caution">
    <text evidence="1">The sequence shown here is derived from an EMBL/GenBank/DDBJ whole genome shotgun (WGS) entry which is preliminary data.</text>
</comment>